<gene>
    <name evidence="2" type="ORF">QE417_002810</name>
</gene>
<comment type="caution">
    <text evidence="2">The sequence shown here is derived from an EMBL/GenBank/DDBJ whole genome shotgun (WGS) entry which is preliminary data.</text>
</comment>
<dbReference type="Proteomes" id="UP001258315">
    <property type="component" value="Unassembled WGS sequence"/>
</dbReference>
<evidence type="ECO:0000313" key="2">
    <source>
        <dbReference type="EMBL" id="MDT3403738.1"/>
    </source>
</evidence>
<reference evidence="3" key="1">
    <citation type="submission" date="2023-07" db="EMBL/GenBank/DDBJ databases">
        <title>Functional and genomic diversity of the sorghum phyllosphere microbiome.</title>
        <authorList>
            <person name="Shade A."/>
        </authorList>
    </citation>
    <scope>NUCLEOTIDE SEQUENCE [LARGE SCALE GENOMIC DNA]</scope>
    <source>
        <strain evidence="3">SORGH_AS_0422</strain>
    </source>
</reference>
<keyword evidence="3" id="KW-1185">Reference proteome</keyword>
<name>A0ABU3GVD4_9SPHI</name>
<feature type="region of interest" description="Disordered" evidence="1">
    <location>
        <begin position="108"/>
        <end position="128"/>
    </location>
</feature>
<dbReference type="EMBL" id="JAVLVU010000001">
    <property type="protein sequence ID" value="MDT3403738.1"/>
    <property type="molecule type" value="Genomic_DNA"/>
</dbReference>
<proteinExistence type="predicted"/>
<dbReference type="RefSeq" id="WP_311951008.1">
    <property type="nucleotide sequence ID" value="NZ_JAVLVU010000001.1"/>
</dbReference>
<evidence type="ECO:0000313" key="3">
    <source>
        <dbReference type="Proteomes" id="UP001258315"/>
    </source>
</evidence>
<feature type="compositionally biased region" description="Low complexity" evidence="1">
    <location>
        <begin position="23"/>
        <end position="41"/>
    </location>
</feature>
<accession>A0ABU3GVD4</accession>
<sequence>MKKLFIIVLPLLLMITVKEGYGQKSQQQDAQQLRKQQLRQDSSMRRQRQYYRQSLHVDSVKAQQVSQVQDEYKAGLNAVMADAGLNEEQKKQKIKTLMQEKNRKLKSMLTPEQQAKIIPSTERTPEKP</sequence>
<organism evidence="2 3">
    <name type="scientific">Mucilaginibacter terrae</name>
    <dbReference type="NCBI Taxonomy" id="1955052"/>
    <lineage>
        <taxon>Bacteria</taxon>
        <taxon>Pseudomonadati</taxon>
        <taxon>Bacteroidota</taxon>
        <taxon>Sphingobacteriia</taxon>
        <taxon>Sphingobacteriales</taxon>
        <taxon>Sphingobacteriaceae</taxon>
        <taxon>Mucilaginibacter</taxon>
    </lineage>
</organism>
<protein>
    <submittedName>
        <fullName evidence="2">NCAIR mutase (PurE)-related protein</fullName>
    </submittedName>
</protein>
<feature type="region of interest" description="Disordered" evidence="1">
    <location>
        <begin position="22"/>
        <end position="48"/>
    </location>
</feature>
<evidence type="ECO:0000256" key="1">
    <source>
        <dbReference type="SAM" id="MobiDB-lite"/>
    </source>
</evidence>